<dbReference type="KEGG" id="pya:PYCH_05410"/>
<dbReference type="EMBL" id="CP002779">
    <property type="protein sequence ID" value="AEH24231.1"/>
    <property type="molecule type" value="Genomic_DNA"/>
</dbReference>
<organism evidence="1 2">
    <name type="scientific">Pyrococcus yayanosii (strain CH1 / JCM 16557)</name>
    <dbReference type="NCBI Taxonomy" id="529709"/>
    <lineage>
        <taxon>Archaea</taxon>
        <taxon>Methanobacteriati</taxon>
        <taxon>Methanobacteriota</taxon>
        <taxon>Thermococci</taxon>
        <taxon>Thermococcales</taxon>
        <taxon>Thermococcaceae</taxon>
        <taxon>Pyrococcus</taxon>
    </lineage>
</organism>
<evidence type="ECO:0000313" key="1">
    <source>
        <dbReference type="EMBL" id="AEH24231.1"/>
    </source>
</evidence>
<sequence length="39" mass="4668">MRKTLARTITLKQAKELIGMGDEKFREMMEELKELERGR</sequence>
<proteinExistence type="predicted"/>
<dbReference type="AlphaFoldDB" id="F8AHU6"/>
<name>F8AHU6_PYRYC</name>
<dbReference type="STRING" id="529709.PYCH_05410"/>
<keyword evidence="2" id="KW-1185">Reference proteome</keyword>
<dbReference type="eggNOG" id="arCOG02075">
    <property type="taxonomic scope" value="Archaea"/>
</dbReference>
<accession>F8AHU6</accession>
<dbReference type="HOGENOM" id="CLU_3302887_0_0_2"/>
<dbReference type="Proteomes" id="UP000008386">
    <property type="component" value="Chromosome"/>
</dbReference>
<gene>
    <name evidence="1" type="ordered locus">PYCH_05410</name>
</gene>
<protein>
    <submittedName>
        <fullName evidence="1">Uncharacterized protein</fullName>
    </submittedName>
</protein>
<reference evidence="1 2" key="1">
    <citation type="journal article" date="2011" name="J. Bacteriol.">
        <title>Complete genome sequence of the obligate piezophilic hyperthermophilic archaeon Pyrococcus yayanosii CH1.</title>
        <authorList>
            <person name="Jun X."/>
            <person name="Lupeng L."/>
            <person name="Minjuan X."/>
            <person name="Oger P."/>
            <person name="Fengping W."/>
            <person name="Jebbar M."/>
            <person name="Xiang X."/>
        </authorList>
    </citation>
    <scope>NUCLEOTIDE SEQUENCE [LARGE SCALE GENOMIC DNA]</scope>
    <source>
        <strain evidence="2">CH1 / JCM 16557</strain>
    </source>
</reference>
<evidence type="ECO:0000313" key="2">
    <source>
        <dbReference type="Proteomes" id="UP000008386"/>
    </source>
</evidence>